<dbReference type="CDD" id="cd18791">
    <property type="entry name" value="SF2_C_RHA"/>
    <property type="match status" value="1"/>
</dbReference>
<evidence type="ECO:0000256" key="7">
    <source>
        <dbReference type="SAM" id="MobiDB-lite"/>
    </source>
</evidence>
<dbReference type="PANTHER" id="PTHR18934:SF203">
    <property type="entry name" value="ATP-DEPENDENT RNA HELICASE A"/>
    <property type="match status" value="1"/>
</dbReference>
<name>A0A8H5H1Q5_9AGAR</name>
<evidence type="ECO:0000313" key="10">
    <source>
        <dbReference type="EMBL" id="KAF5375029.1"/>
    </source>
</evidence>
<dbReference type="InterPro" id="IPR007502">
    <property type="entry name" value="Helicase-assoc_dom"/>
</dbReference>
<dbReference type="Pfam" id="PF00271">
    <property type="entry name" value="Helicase_C"/>
    <property type="match status" value="1"/>
</dbReference>
<dbReference type="FunFam" id="3.40.50.300:FF:000526">
    <property type="entry name" value="DExH-box ATP-dependent RNA helicase DExH3"/>
    <property type="match status" value="1"/>
</dbReference>
<dbReference type="PROSITE" id="PS51194">
    <property type="entry name" value="HELICASE_CTER"/>
    <property type="match status" value="1"/>
</dbReference>
<evidence type="ECO:0000256" key="1">
    <source>
        <dbReference type="ARBA" id="ARBA00022741"/>
    </source>
</evidence>
<dbReference type="Gene3D" id="3.40.50.300">
    <property type="entry name" value="P-loop containing nucleotide triphosphate hydrolases"/>
    <property type="match status" value="2"/>
</dbReference>
<dbReference type="InterPro" id="IPR027417">
    <property type="entry name" value="P-loop_NTPase"/>
</dbReference>
<evidence type="ECO:0000256" key="2">
    <source>
        <dbReference type="ARBA" id="ARBA00022801"/>
    </source>
</evidence>
<keyword evidence="4" id="KW-0067">ATP-binding</keyword>
<dbReference type="SMART" id="SM00490">
    <property type="entry name" value="HELICc"/>
    <property type="match status" value="1"/>
</dbReference>
<keyword evidence="11" id="KW-1185">Reference proteome</keyword>
<dbReference type="Proteomes" id="UP000559256">
    <property type="component" value="Unassembled WGS sequence"/>
</dbReference>
<feature type="domain" description="Helicase C-terminal" evidence="9">
    <location>
        <begin position="656"/>
        <end position="831"/>
    </location>
</feature>
<dbReference type="PANTHER" id="PTHR18934">
    <property type="entry name" value="ATP-DEPENDENT RNA HELICASE"/>
    <property type="match status" value="1"/>
</dbReference>
<evidence type="ECO:0000256" key="6">
    <source>
        <dbReference type="ARBA" id="ARBA00060772"/>
    </source>
</evidence>
<dbReference type="InterPro" id="IPR001650">
    <property type="entry name" value="Helicase_C-like"/>
</dbReference>
<dbReference type="CDD" id="cd17917">
    <property type="entry name" value="DEXHc_RHA-like"/>
    <property type="match status" value="1"/>
</dbReference>
<dbReference type="Pfam" id="PF04408">
    <property type="entry name" value="WHD_HA2"/>
    <property type="match status" value="1"/>
</dbReference>
<organism evidence="10 11">
    <name type="scientific">Tetrapyrgos nigripes</name>
    <dbReference type="NCBI Taxonomy" id="182062"/>
    <lineage>
        <taxon>Eukaryota</taxon>
        <taxon>Fungi</taxon>
        <taxon>Dikarya</taxon>
        <taxon>Basidiomycota</taxon>
        <taxon>Agaricomycotina</taxon>
        <taxon>Agaricomycetes</taxon>
        <taxon>Agaricomycetidae</taxon>
        <taxon>Agaricales</taxon>
        <taxon>Marasmiineae</taxon>
        <taxon>Marasmiaceae</taxon>
        <taxon>Tetrapyrgos</taxon>
    </lineage>
</organism>
<comment type="similarity">
    <text evidence="6">Belongs to the DExH box helicase family.</text>
</comment>
<protein>
    <recommendedName>
        <fullName evidence="12">P-loop containing nucleoside triphosphate hydrolase protein</fullName>
    </recommendedName>
</protein>
<accession>A0A8H5H1Q5</accession>
<feature type="domain" description="Helicase ATP-binding" evidence="8">
    <location>
        <begin position="397"/>
        <end position="574"/>
    </location>
</feature>
<dbReference type="Gene3D" id="1.20.120.1080">
    <property type="match status" value="1"/>
</dbReference>
<evidence type="ECO:0000313" key="11">
    <source>
        <dbReference type="Proteomes" id="UP000559256"/>
    </source>
</evidence>
<evidence type="ECO:0000259" key="8">
    <source>
        <dbReference type="PROSITE" id="PS51192"/>
    </source>
</evidence>
<keyword evidence="1" id="KW-0547">Nucleotide-binding</keyword>
<gene>
    <name evidence="10" type="ORF">D9758_000280</name>
</gene>
<dbReference type="SMART" id="SM00847">
    <property type="entry name" value="HA2"/>
    <property type="match status" value="1"/>
</dbReference>
<evidence type="ECO:0000256" key="5">
    <source>
        <dbReference type="ARBA" id="ARBA00022884"/>
    </source>
</evidence>
<dbReference type="GO" id="GO:0003723">
    <property type="term" value="F:RNA binding"/>
    <property type="evidence" value="ECO:0007669"/>
    <property type="project" value="UniProtKB-KW"/>
</dbReference>
<dbReference type="SMART" id="SM00487">
    <property type="entry name" value="DEXDc"/>
    <property type="match status" value="1"/>
</dbReference>
<feature type="compositionally biased region" description="Basic and acidic residues" evidence="7">
    <location>
        <begin position="36"/>
        <end position="45"/>
    </location>
</feature>
<dbReference type="GO" id="GO:0016787">
    <property type="term" value="F:hydrolase activity"/>
    <property type="evidence" value="ECO:0007669"/>
    <property type="project" value="UniProtKB-KW"/>
</dbReference>
<dbReference type="PROSITE" id="PS51192">
    <property type="entry name" value="HELICASE_ATP_BIND_1"/>
    <property type="match status" value="1"/>
</dbReference>
<dbReference type="GO" id="GO:0005524">
    <property type="term" value="F:ATP binding"/>
    <property type="evidence" value="ECO:0007669"/>
    <property type="project" value="UniProtKB-KW"/>
</dbReference>
<evidence type="ECO:0000259" key="9">
    <source>
        <dbReference type="PROSITE" id="PS51194"/>
    </source>
</evidence>
<feature type="compositionally biased region" description="Low complexity" evidence="7">
    <location>
        <begin position="24"/>
        <end position="33"/>
    </location>
</feature>
<dbReference type="EMBL" id="JAACJM010000001">
    <property type="protein sequence ID" value="KAF5375029.1"/>
    <property type="molecule type" value="Genomic_DNA"/>
</dbReference>
<evidence type="ECO:0000256" key="4">
    <source>
        <dbReference type="ARBA" id="ARBA00022840"/>
    </source>
</evidence>
<feature type="compositionally biased region" description="Basic residues" evidence="7">
    <location>
        <begin position="1"/>
        <end position="10"/>
    </location>
</feature>
<feature type="compositionally biased region" description="Low complexity" evidence="7">
    <location>
        <begin position="49"/>
        <end position="71"/>
    </location>
</feature>
<sequence length="1283" mass="141865">MLRVFLRRRLMQPQRVPSNKRPADSSPYSAAAAKFARVDTSDMPHRSSRPQPSSSRPQPSSSRPHAPRSQPLRPKFSSPPLPRLPGPVQDKAWVSDTHKDIISTIRPTHLQDVKSTACNASMTHIEQKPSFETVRGIVPDGRRNLTIYRTTATVHTEPPIVCVGDGPSSKDSVKAASLALVCRLQQEGLLYQDKPKADATVTLVHSNAVVDVEKARAFMDFYCKSFNFGNPELVYNEGRTWEAIIKVQDRKLGMGSAPTKKAATAACYLDVVRYLEECDPDLWKGFEEKMSKGETANNPKIFFSVTNSLNSAIRNLCVELRGSNLYKSRPSSAAQSDSSTSQSRFVKPYVPPHPNFIARKSEQLLKTRNQYLSDPKLETMRNTRMALPVYSRAEDVLAAIRENEVTILMAATGSGKTTQVPQLILDSFIEQGKGAACNVLCTQPRRLAALSVADRVANERGEPLGKTIGYQVRFESKLPEEHGSVTFCTTGVFLKRLQSALGEQRGNLDDITHVVIDEVHERDVDTDLLLVVLKRILAERKARNKPLKVVLMSATIDSTLFRTYFPDDAGQPAKVVEVPGRTFPVKRHFMEDFVPQLAAGPSKWVFQDESVVKYVVRELGVQALPRGVSLGRVDPARVAADPDTEVDIPYPLIAATIAHALKSSDSGHVLTFLAGWDDIIAVQKILQAPEGSFGINFSDTSKYSIHLLHSTIPLAEQQVIFSPPPPGVRRIILATNIAETSVTIPDVVYVVDSARLKEQRYDPEKHMSSLVSAWVGSSNLNQRAGRAGRHRPGEYFGVLSKDHASKLHAYQTVEMMRVDLSNVAMHVKALNFPGMTVEEVLAEAIEPPPPERVAVAMKDLQMVGALDDHKELTALGRVLLQLPVDVQVGRLVLYGSFFRCLDQALTLAALLTNRDPFVSPMHLKNEASKVKTSWCPAGFKSDALAALQAYNAWDAIQSRGEYITANRFCVDNFLAKPTLLMIQKIKTHILQSLYTAGVIDVSAGGAVAEDFSSGRRMSIPPELNINGDSFPLLTALIAIASQPKFAVKTSERILRTSQDRVTMIHPSSVNHPKNLPDIKDLGPPSKQIFAFLEKRRNVSSGSGPASTFLVTTTHIDPLTYILFGAHQLEKNEQGISCDSWTSIVGHLDALDDLYDLKKLVDGCMLRVFEGIIMSRRHKRQNIPMMQREESESGWELDDRKDYSLSAHEVKELDFLSRDVVSILNQASVDKQGFRQSRPVTPSFGDVSSLSAYPRMASGYSTPYGNSAVNSRASTPTIGRLRRF</sequence>
<proteinExistence type="inferred from homology"/>
<evidence type="ECO:0000256" key="3">
    <source>
        <dbReference type="ARBA" id="ARBA00022806"/>
    </source>
</evidence>
<dbReference type="Pfam" id="PF21010">
    <property type="entry name" value="HA2_C"/>
    <property type="match status" value="1"/>
</dbReference>
<dbReference type="OrthoDB" id="28053at2759"/>
<dbReference type="Pfam" id="PF00270">
    <property type="entry name" value="DEAD"/>
    <property type="match status" value="1"/>
</dbReference>
<reference evidence="10 11" key="1">
    <citation type="journal article" date="2020" name="ISME J.">
        <title>Uncovering the hidden diversity of litter-decomposition mechanisms in mushroom-forming fungi.</title>
        <authorList>
            <person name="Floudas D."/>
            <person name="Bentzer J."/>
            <person name="Ahren D."/>
            <person name="Johansson T."/>
            <person name="Persson P."/>
            <person name="Tunlid A."/>
        </authorList>
    </citation>
    <scope>NUCLEOTIDE SEQUENCE [LARGE SCALE GENOMIC DNA]</scope>
    <source>
        <strain evidence="10 11">CBS 291.85</strain>
    </source>
</reference>
<comment type="caution">
    <text evidence="10">The sequence shown here is derived from an EMBL/GenBank/DDBJ whole genome shotgun (WGS) entry which is preliminary data.</text>
</comment>
<dbReference type="FunFam" id="1.20.120.1080:FF:000002">
    <property type="entry name" value="Putative ATP-dependent RNA helicase DHX36"/>
    <property type="match status" value="1"/>
</dbReference>
<keyword evidence="2" id="KW-0378">Hydrolase</keyword>
<dbReference type="GO" id="GO:0004386">
    <property type="term" value="F:helicase activity"/>
    <property type="evidence" value="ECO:0007669"/>
    <property type="project" value="UniProtKB-KW"/>
</dbReference>
<keyword evidence="5" id="KW-0694">RNA-binding</keyword>
<dbReference type="SUPFAM" id="SSF52540">
    <property type="entry name" value="P-loop containing nucleoside triphosphate hydrolases"/>
    <property type="match status" value="1"/>
</dbReference>
<keyword evidence="3" id="KW-0347">Helicase</keyword>
<dbReference type="InterPro" id="IPR011545">
    <property type="entry name" value="DEAD/DEAH_box_helicase_dom"/>
</dbReference>
<feature type="region of interest" description="Disordered" evidence="7">
    <location>
        <begin position="1"/>
        <end position="90"/>
    </location>
</feature>
<evidence type="ECO:0008006" key="12">
    <source>
        <dbReference type="Google" id="ProtNLM"/>
    </source>
</evidence>
<dbReference type="InterPro" id="IPR014001">
    <property type="entry name" value="Helicase_ATP-bd"/>
</dbReference>
<dbReference type="InterPro" id="IPR048333">
    <property type="entry name" value="HA2_WH"/>
</dbReference>